<dbReference type="Proteomes" id="UP000067625">
    <property type="component" value="Chromosome"/>
</dbReference>
<name>A0A0M4FUD9_9BACI</name>
<dbReference type="PATRIC" id="fig|1441095.3.peg.4314"/>
<keyword evidence="2" id="KW-1185">Reference proteome</keyword>
<dbReference type="RefSeq" id="WP_053605332.1">
    <property type="nucleotide sequence ID" value="NZ_CP012600.1"/>
</dbReference>
<accession>A0A0M4FUD9</accession>
<reference evidence="1 2" key="2">
    <citation type="journal article" date="2016" name="Int. J. Syst. Evol. Microbiol.">
        <title>Bacillus gobiensis sp. nov., isolated from a soil sample.</title>
        <authorList>
            <person name="Liu B."/>
            <person name="Liu G.H."/>
            <person name="Cetin S."/>
            <person name="Schumann P."/>
            <person name="Pan Z.Z."/>
            <person name="Chen Q.Q."/>
        </authorList>
    </citation>
    <scope>NUCLEOTIDE SEQUENCE [LARGE SCALE GENOMIC DNA]</scope>
    <source>
        <strain evidence="1 2">FJAT-4402</strain>
    </source>
</reference>
<organism evidence="1 2">
    <name type="scientific">Bacillus gobiensis</name>
    <dbReference type="NCBI Taxonomy" id="1441095"/>
    <lineage>
        <taxon>Bacteria</taxon>
        <taxon>Bacillati</taxon>
        <taxon>Bacillota</taxon>
        <taxon>Bacilli</taxon>
        <taxon>Bacillales</taxon>
        <taxon>Bacillaceae</taxon>
        <taxon>Bacillus</taxon>
    </lineage>
</organism>
<proteinExistence type="predicted"/>
<gene>
    <name evidence="1" type="ORF">AM592_19520</name>
</gene>
<dbReference type="STRING" id="1441095.AM592_19520"/>
<sequence>METIQIKQTITQNQEQKVEFEVPDEGLYSIELTASSPTSWNEKENEAVMARLYINDTHHQDIVLFYGDRLFTYQRLLGELCEGNYTLSIEFFNPLAQASSAWIEKVNIKKLELQGHDLLAAKFSPKLYGRSVYSNYDNLYTDTPLEMIYFIEDWEHGKVIEYQMVFSHEDEGTPAKLLMAKWGRLLDIEYMARVYLTDDLNVDHVDYQGPHHKIMSYSKPMLEGKRPVLQTATCNGNFTDRITSEYYFFFLPSYEWKKDEEPREIVMEKFPYVNAMMQWEAERQLTTGLSDINIIKDLKQYLFIQSSVWEVNLGQPTIDIACKLSGENRWHSSSFGKKQIGHFSPGYTGPYNHFGIAVLLPENKSHTDIEEIKVCLINEEISSVVVKDLKVLFMNERSEIELKCQVNFTAELTRNQSEKTVWNK</sequence>
<dbReference type="OrthoDB" id="9807465at2"/>
<protein>
    <submittedName>
        <fullName evidence="1">Uncharacterized protein</fullName>
    </submittedName>
</protein>
<dbReference type="EMBL" id="CP012600">
    <property type="protein sequence ID" value="ALC83484.1"/>
    <property type="molecule type" value="Genomic_DNA"/>
</dbReference>
<reference evidence="2" key="1">
    <citation type="submission" date="2015-08" db="EMBL/GenBank/DDBJ databases">
        <title>Genome sequencing project for genomic taxonomy and phylogenomics of Bacillus-like bacteria.</title>
        <authorList>
            <person name="Liu B."/>
            <person name="Wang J."/>
            <person name="Zhu Y."/>
            <person name="Liu G."/>
            <person name="Chen Q."/>
            <person name="Chen Z."/>
            <person name="Lan J."/>
            <person name="Che J."/>
            <person name="Ge C."/>
            <person name="Shi H."/>
            <person name="Pan Z."/>
            <person name="Liu X."/>
        </authorList>
    </citation>
    <scope>NUCLEOTIDE SEQUENCE [LARGE SCALE GENOMIC DNA]</scope>
    <source>
        <strain evidence="2">FJAT-4402</strain>
    </source>
</reference>
<dbReference type="AlphaFoldDB" id="A0A0M4FUD9"/>
<evidence type="ECO:0000313" key="1">
    <source>
        <dbReference type="EMBL" id="ALC83484.1"/>
    </source>
</evidence>
<evidence type="ECO:0000313" key="2">
    <source>
        <dbReference type="Proteomes" id="UP000067625"/>
    </source>
</evidence>